<comment type="subcellular location">
    <subcellularLocation>
        <location evidence="10">Cytoplasm</location>
    </subcellularLocation>
</comment>
<evidence type="ECO:0000259" key="12">
    <source>
        <dbReference type="Pfam" id="PF00117"/>
    </source>
</evidence>
<evidence type="ECO:0000256" key="4">
    <source>
        <dbReference type="ARBA" id="ARBA00022801"/>
    </source>
</evidence>
<comment type="subunit">
    <text evidence="2 10">Heterodimer of HisH and HisF.</text>
</comment>
<evidence type="ECO:0000256" key="3">
    <source>
        <dbReference type="ARBA" id="ARBA00022605"/>
    </source>
</evidence>
<dbReference type="EC" id="4.3.2.10" evidence="10"/>
<comment type="function">
    <text evidence="10">IGPS catalyzes the conversion of PRFAR and glutamine to IGP, AICAR and glutamate. The HisH subunit catalyzes the hydrolysis of glutamine to glutamate and ammonia as part of the synthesis of IGP and AICAR. The resulting ammonia molecule is channeled to the active site of HisF.</text>
</comment>
<keyword evidence="3 10" id="KW-0028">Amino-acid biosynthesis</keyword>
<organism evidence="13 14">
    <name type="scientific">Gracilimonas mengyeensis</name>
    <dbReference type="NCBI Taxonomy" id="1302730"/>
    <lineage>
        <taxon>Bacteria</taxon>
        <taxon>Pseudomonadati</taxon>
        <taxon>Balneolota</taxon>
        <taxon>Balneolia</taxon>
        <taxon>Balneolales</taxon>
        <taxon>Balneolaceae</taxon>
        <taxon>Gracilimonas</taxon>
    </lineage>
</organism>
<dbReference type="PANTHER" id="PTHR42701">
    <property type="entry name" value="IMIDAZOLE GLYCEROL PHOSPHATE SYNTHASE SUBUNIT HISH"/>
    <property type="match status" value="1"/>
</dbReference>
<dbReference type="GO" id="GO:0004359">
    <property type="term" value="F:glutaminase activity"/>
    <property type="evidence" value="ECO:0007669"/>
    <property type="project" value="UniProtKB-EC"/>
</dbReference>
<dbReference type="PROSITE" id="PS51273">
    <property type="entry name" value="GATASE_TYPE_1"/>
    <property type="match status" value="1"/>
</dbReference>
<evidence type="ECO:0000256" key="10">
    <source>
        <dbReference type="HAMAP-Rule" id="MF_00278"/>
    </source>
</evidence>
<comment type="catalytic activity">
    <reaction evidence="8 10">
        <text>5-[(5-phospho-1-deoxy-D-ribulos-1-ylimino)methylamino]-1-(5-phospho-beta-D-ribosyl)imidazole-4-carboxamide + L-glutamine = D-erythro-1-(imidazol-4-yl)glycerol 3-phosphate + 5-amino-1-(5-phospho-beta-D-ribosyl)imidazole-4-carboxamide + L-glutamate + H(+)</text>
        <dbReference type="Rhea" id="RHEA:24793"/>
        <dbReference type="ChEBI" id="CHEBI:15378"/>
        <dbReference type="ChEBI" id="CHEBI:29985"/>
        <dbReference type="ChEBI" id="CHEBI:58278"/>
        <dbReference type="ChEBI" id="CHEBI:58359"/>
        <dbReference type="ChEBI" id="CHEBI:58475"/>
        <dbReference type="ChEBI" id="CHEBI:58525"/>
        <dbReference type="EC" id="4.3.2.10"/>
    </reaction>
</comment>
<comment type="pathway">
    <text evidence="1 10">Amino-acid biosynthesis; L-histidine biosynthesis; L-histidine from 5-phospho-alpha-D-ribose 1-diphosphate: step 5/9.</text>
</comment>
<dbReference type="AlphaFoldDB" id="A0A521DFD5"/>
<dbReference type="InterPro" id="IPR029062">
    <property type="entry name" value="Class_I_gatase-like"/>
</dbReference>
<dbReference type="GO" id="GO:0000105">
    <property type="term" value="P:L-histidine biosynthetic process"/>
    <property type="evidence" value="ECO:0007669"/>
    <property type="project" value="UniProtKB-UniRule"/>
</dbReference>
<evidence type="ECO:0000256" key="8">
    <source>
        <dbReference type="ARBA" id="ARBA00047838"/>
    </source>
</evidence>
<accession>A0A521DFD5</accession>
<evidence type="ECO:0000256" key="2">
    <source>
        <dbReference type="ARBA" id="ARBA00011152"/>
    </source>
</evidence>
<dbReference type="PIRSF" id="PIRSF000495">
    <property type="entry name" value="Amidotransf_hisH"/>
    <property type="match status" value="1"/>
</dbReference>
<dbReference type="InterPro" id="IPR010139">
    <property type="entry name" value="Imidazole-glycPsynth_HisH"/>
</dbReference>
<dbReference type="NCBIfam" id="TIGR01855">
    <property type="entry name" value="IMP_synth_hisH"/>
    <property type="match status" value="1"/>
</dbReference>
<comment type="catalytic activity">
    <reaction evidence="9 10">
        <text>L-glutamine + H2O = L-glutamate + NH4(+)</text>
        <dbReference type="Rhea" id="RHEA:15889"/>
        <dbReference type="ChEBI" id="CHEBI:15377"/>
        <dbReference type="ChEBI" id="CHEBI:28938"/>
        <dbReference type="ChEBI" id="CHEBI:29985"/>
        <dbReference type="ChEBI" id="CHEBI:58359"/>
        <dbReference type="EC" id="3.5.1.2"/>
    </reaction>
</comment>
<name>A0A521DFD5_9BACT</name>
<dbReference type="PANTHER" id="PTHR42701:SF1">
    <property type="entry name" value="IMIDAZOLE GLYCEROL PHOSPHATE SYNTHASE SUBUNIT HISH"/>
    <property type="match status" value="1"/>
</dbReference>
<evidence type="ECO:0000313" key="14">
    <source>
        <dbReference type="Proteomes" id="UP000317557"/>
    </source>
</evidence>
<protein>
    <recommendedName>
        <fullName evidence="10">Imidazole glycerol phosphate synthase subunit HisH</fullName>
        <ecNumber evidence="10">4.3.2.10</ecNumber>
    </recommendedName>
    <alternativeName>
        <fullName evidence="10">IGP synthase glutaminase subunit</fullName>
        <ecNumber evidence="10">3.5.1.2</ecNumber>
    </alternativeName>
    <alternativeName>
        <fullName evidence="10">IGP synthase subunit HisH</fullName>
    </alternativeName>
    <alternativeName>
        <fullName evidence="10">ImGP synthase subunit HisH</fullName>
        <shortName evidence="10">IGPS subunit HisH</shortName>
    </alternativeName>
</protein>
<reference evidence="13 14" key="1">
    <citation type="submission" date="2017-05" db="EMBL/GenBank/DDBJ databases">
        <authorList>
            <person name="Varghese N."/>
            <person name="Submissions S."/>
        </authorList>
    </citation>
    <scope>NUCLEOTIDE SEQUENCE [LARGE SCALE GENOMIC DNA]</scope>
    <source>
        <strain evidence="13 14">DSM 21985</strain>
    </source>
</reference>
<evidence type="ECO:0000256" key="5">
    <source>
        <dbReference type="ARBA" id="ARBA00022962"/>
    </source>
</evidence>
<keyword evidence="7 10" id="KW-0456">Lyase</keyword>
<dbReference type="HAMAP" id="MF_00278">
    <property type="entry name" value="HisH"/>
    <property type="match status" value="1"/>
</dbReference>
<evidence type="ECO:0000256" key="11">
    <source>
        <dbReference type="PIRSR" id="PIRSR000495-1"/>
    </source>
</evidence>
<dbReference type="SUPFAM" id="SSF52317">
    <property type="entry name" value="Class I glutamine amidotransferase-like"/>
    <property type="match status" value="1"/>
</dbReference>
<feature type="domain" description="Glutamine amidotransferase" evidence="12">
    <location>
        <begin position="7"/>
        <end position="193"/>
    </location>
</feature>
<evidence type="ECO:0000256" key="6">
    <source>
        <dbReference type="ARBA" id="ARBA00023102"/>
    </source>
</evidence>
<dbReference type="InterPro" id="IPR017926">
    <property type="entry name" value="GATASE"/>
</dbReference>
<dbReference type="Gene3D" id="3.40.50.880">
    <property type="match status" value="1"/>
</dbReference>
<keyword evidence="14" id="KW-1185">Reference proteome</keyword>
<evidence type="ECO:0000313" key="13">
    <source>
        <dbReference type="EMBL" id="SMO70292.1"/>
    </source>
</evidence>
<evidence type="ECO:0000256" key="7">
    <source>
        <dbReference type="ARBA" id="ARBA00023239"/>
    </source>
</evidence>
<feature type="active site" evidence="10 11">
    <location>
        <position position="177"/>
    </location>
</feature>
<keyword evidence="6 10" id="KW-0368">Histidine biosynthesis</keyword>
<feature type="active site" description="Nucleophile" evidence="10 11">
    <location>
        <position position="76"/>
    </location>
</feature>
<dbReference type="Pfam" id="PF00117">
    <property type="entry name" value="GATase"/>
    <property type="match status" value="1"/>
</dbReference>
<keyword evidence="13" id="KW-0808">Transferase</keyword>
<evidence type="ECO:0000256" key="1">
    <source>
        <dbReference type="ARBA" id="ARBA00005091"/>
    </source>
</evidence>
<evidence type="ECO:0000256" key="9">
    <source>
        <dbReference type="ARBA" id="ARBA00049534"/>
    </source>
</evidence>
<feature type="active site" evidence="10 11">
    <location>
        <position position="179"/>
    </location>
</feature>
<dbReference type="Proteomes" id="UP000317557">
    <property type="component" value="Unassembled WGS sequence"/>
</dbReference>
<dbReference type="RefSeq" id="WP_142454582.1">
    <property type="nucleotide sequence ID" value="NZ_FXTP01000008.1"/>
</dbReference>
<dbReference type="EMBL" id="FXTP01000008">
    <property type="protein sequence ID" value="SMO70292.1"/>
    <property type="molecule type" value="Genomic_DNA"/>
</dbReference>
<keyword evidence="4 10" id="KW-0378">Hydrolase</keyword>
<proteinExistence type="inferred from homology"/>
<dbReference type="EC" id="3.5.1.2" evidence="10"/>
<keyword evidence="10" id="KW-0963">Cytoplasm</keyword>
<keyword evidence="5 10" id="KW-0315">Glutamine amidotransferase</keyword>
<dbReference type="UniPathway" id="UPA00031">
    <property type="reaction ID" value="UER00010"/>
</dbReference>
<dbReference type="GO" id="GO:0016829">
    <property type="term" value="F:lyase activity"/>
    <property type="evidence" value="ECO:0007669"/>
    <property type="project" value="UniProtKB-KW"/>
</dbReference>
<gene>
    <name evidence="10" type="primary">hisH</name>
    <name evidence="13" type="ORF">SAMN06265219_108119</name>
</gene>
<dbReference type="GO" id="GO:0000107">
    <property type="term" value="F:imidazoleglycerol-phosphate synthase activity"/>
    <property type="evidence" value="ECO:0007669"/>
    <property type="project" value="UniProtKB-UniRule"/>
</dbReference>
<dbReference type="GO" id="GO:0005737">
    <property type="term" value="C:cytoplasm"/>
    <property type="evidence" value="ECO:0007669"/>
    <property type="project" value="UniProtKB-SubCell"/>
</dbReference>
<dbReference type="OrthoDB" id="9807137at2"/>
<sequence length="204" mass="22465">MIAIIKYKAGNTASVANALERLGTDYYLAETPDELNKADGIIFPGVGHAGAAMQSLKDQKIDTWLKNTEKPVLGICVGMQLLYETSSEGNTVGLGIIDGGLEKFDESQAKVPHMGWNRINLQVESHPILRNIIPKHYLYFVHSYYAPVSEDTLAACNYINDFTAIVAKDNFIGVQFHPEKSGNVGSLILQNFLDMVYSPEKVKA</sequence>
<dbReference type="CDD" id="cd01748">
    <property type="entry name" value="GATase1_IGP_Synthase"/>
    <property type="match status" value="1"/>
</dbReference>